<name>A0A645BEF8_9ZZZZ</name>
<organism evidence="1">
    <name type="scientific">bioreactor metagenome</name>
    <dbReference type="NCBI Taxonomy" id="1076179"/>
    <lineage>
        <taxon>unclassified sequences</taxon>
        <taxon>metagenomes</taxon>
        <taxon>ecological metagenomes</taxon>
    </lineage>
</organism>
<dbReference type="AlphaFoldDB" id="A0A645BEF8"/>
<proteinExistence type="predicted"/>
<gene>
    <name evidence="1" type="ORF">SDC9_110318</name>
</gene>
<protein>
    <submittedName>
        <fullName evidence="1">Uncharacterized protein</fullName>
    </submittedName>
</protein>
<reference evidence="1" key="1">
    <citation type="submission" date="2019-08" db="EMBL/GenBank/DDBJ databases">
        <authorList>
            <person name="Kucharzyk K."/>
            <person name="Murdoch R.W."/>
            <person name="Higgins S."/>
            <person name="Loffler F."/>
        </authorList>
    </citation>
    <scope>NUCLEOTIDE SEQUENCE</scope>
</reference>
<comment type="caution">
    <text evidence="1">The sequence shown here is derived from an EMBL/GenBank/DDBJ whole genome shotgun (WGS) entry which is preliminary data.</text>
</comment>
<evidence type="ECO:0000313" key="1">
    <source>
        <dbReference type="EMBL" id="MPM63438.1"/>
    </source>
</evidence>
<dbReference type="EMBL" id="VSSQ01019414">
    <property type="protein sequence ID" value="MPM63438.1"/>
    <property type="molecule type" value="Genomic_DNA"/>
</dbReference>
<accession>A0A645BEF8</accession>
<sequence length="96" mass="10502">MPTTPECMRAIFVQGFWGWATTLDPQIVARAAVNAALKGKALCIPGWANKLVNFLGSLVPVGLKVRFVANRWNRTQSNIAQQDFLAGRLVTTKTMG</sequence>